<reference evidence="3" key="1">
    <citation type="journal article" date="2022" name="Front. Microbiol.">
        <title>Genome-based taxonomic rearrangement of Oceanobacter-related bacteria including the description of Thalassolituus hydrocarbonoclasticus sp. nov. and Thalassolituus pacificus sp. nov. and emended description of the genus Thalassolituus.</title>
        <authorList>
            <person name="Dong C."/>
            <person name="Wei L."/>
            <person name="Wang J."/>
            <person name="Lai Q."/>
            <person name="Huang Z."/>
            <person name="Shao Z."/>
        </authorList>
    </citation>
    <scope>NUCLEOTIDE SEQUENCE</scope>
    <source>
        <strain evidence="3">59MF3M-4</strain>
    </source>
</reference>
<dbReference type="Gene3D" id="3.40.50.620">
    <property type="entry name" value="HUPs"/>
    <property type="match status" value="1"/>
</dbReference>
<feature type="transmembrane region" description="Helical" evidence="1">
    <location>
        <begin position="12"/>
        <end position="31"/>
    </location>
</feature>
<organism evidence="3 4">
    <name type="scientific">Thalassolituus pacificus</name>
    <dbReference type="NCBI Taxonomy" id="2975440"/>
    <lineage>
        <taxon>Bacteria</taxon>
        <taxon>Pseudomonadati</taxon>
        <taxon>Pseudomonadota</taxon>
        <taxon>Gammaproteobacteria</taxon>
        <taxon>Oceanospirillales</taxon>
        <taxon>Oceanospirillaceae</taxon>
        <taxon>Thalassolituus</taxon>
    </lineage>
</organism>
<dbReference type="Proteomes" id="UP001147830">
    <property type="component" value="Unassembled WGS sequence"/>
</dbReference>
<feature type="domain" description="DUF218" evidence="2">
    <location>
        <begin position="80"/>
        <end position="236"/>
    </location>
</feature>
<name>A0A9X2WEP4_9GAMM</name>
<evidence type="ECO:0000313" key="4">
    <source>
        <dbReference type="Proteomes" id="UP001147830"/>
    </source>
</evidence>
<comment type="caution">
    <text evidence="3">The sequence shown here is derived from an EMBL/GenBank/DDBJ whole genome shotgun (WGS) entry which is preliminary data.</text>
</comment>
<reference evidence="3" key="2">
    <citation type="submission" date="2022-08" db="EMBL/GenBank/DDBJ databases">
        <authorList>
            <person name="Dong C."/>
        </authorList>
    </citation>
    <scope>NUCLEOTIDE SEQUENCE</scope>
    <source>
        <strain evidence="3">59MF3M-4</strain>
    </source>
</reference>
<dbReference type="NCBIfam" id="NF007794">
    <property type="entry name" value="PRK10494.1"/>
    <property type="match status" value="1"/>
</dbReference>
<sequence length="245" mass="26845">MIAFTLKKIIGMLLMPISLTLMALLAGLLLLKHRPALGKGLISVAALWLALTSWHPFADRWLAPFEDNFPAFDLKQPVSIVVVLGGCHASDESMPPAAQLCSSSLFRLIEGLRILAANPQAQLFVSGYAGNDSRPHAEVMRDIALSMGVAAERIHTFPQARDTEEEAQLMTPLLIGQSFALVSEASHLPRALVFFQRQGLQPIPAPAVRLSTDNSDWRIEARAALKSERAMYEGIGQLWQWLKGA</sequence>
<dbReference type="InterPro" id="IPR014729">
    <property type="entry name" value="Rossmann-like_a/b/a_fold"/>
</dbReference>
<gene>
    <name evidence="3" type="primary">elyC</name>
    <name evidence="3" type="ORF">NYR02_08520</name>
</gene>
<keyword evidence="4" id="KW-1185">Reference proteome</keyword>
<keyword evidence="1" id="KW-0472">Membrane</keyword>
<dbReference type="Pfam" id="PF02698">
    <property type="entry name" value="DUF218"/>
    <property type="match status" value="1"/>
</dbReference>
<dbReference type="GO" id="GO:0000270">
    <property type="term" value="P:peptidoglycan metabolic process"/>
    <property type="evidence" value="ECO:0007669"/>
    <property type="project" value="TreeGrafter"/>
</dbReference>
<dbReference type="PANTHER" id="PTHR30336">
    <property type="entry name" value="INNER MEMBRANE PROTEIN, PROBABLE PERMEASE"/>
    <property type="match status" value="1"/>
</dbReference>
<dbReference type="GO" id="GO:0043164">
    <property type="term" value="P:Gram-negative-bacterium-type cell wall biogenesis"/>
    <property type="evidence" value="ECO:0007669"/>
    <property type="project" value="TreeGrafter"/>
</dbReference>
<dbReference type="InterPro" id="IPR003848">
    <property type="entry name" value="DUF218"/>
</dbReference>
<dbReference type="RefSeq" id="WP_260975946.1">
    <property type="nucleotide sequence ID" value="NZ_JAOANI010000015.1"/>
</dbReference>
<proteinExistence type="predicted"/>
<keyword evidence="1" id="KW-0812">Transmembrane</keyword>
<keyword evidence="1" id="KW-1133">Transmembrane helix</keyword>
<dbReference type="GO" id="GO:0005886">
    <property type="term" value="C:plasma membrane"/>
    <property type="evidence" value="ECO:0007669"/>
    <property type="project" value="TreeGrafter"/>
</dbReference>
<dbReference type="InterPro" id="IPR051599">
    <property type="entry name" value="Cell_Envelope_Assoc"/>
</dbReference>
<accession>A0A9X2WEP4</accession>
<dbReference type="AlphaFoldDB" id="A0A9X2WEP4"/>
<dbReference type="CDD" id="cd06259">
    <property type="entry name" value="YdcF-like"/>
    <property type="match status" value="1"/>
</dbReference>
<protein>
    <submittedName>
        <fullName evidence="3">Envelope biogenesis factor ElyC</fullName>
    </submittedName>
</protein>
<dbReference type="EMBL" id="JAOANI010000015">
    <property type="protein sequence ID" value="MCT7359061.1"/>
    <property type="molecule type" value="Genomic_DNA"/>
</dbReference>
<evidence type="ECO:0000259" key="2">
    <source>
        <dbReference type="Pfam" id="PF02698"/>
    </source>
</evidence>
<dbReference type="PANTHER" id="PTHR30336:SF4">
    <property type="entry name" value="ENVELOPE BIOGENESIS FACTOR ELYC"/>
    <property type="match status" value="1"/>
</dbReference>
<evidence type="ECO:0000313" key="3">
    <source>
        <dbReference type="EMBL" id="MCT7359061.1"/>
    </source>
</evidence>
<evidence type="ECO:0000256" key="1">
    <source>
        <dbReference type="SAM" id="Phobius"/>
    </source>
</evidence>